<dbReference type="SMART" id="SM00184">
    <property type="entry name" value="RING"/>
    <property type="match status" value="1"/>
</dbReference>
<dbReference type="GO" id="GO:0008270">
    <property type="term" value="F:zinc ion binding"/>
    <property type="evidence" value="ECO:0007669"/>
    <property type="project" value="UniProtKB-KW"/>
</dbReference>
<dbReference type="CDD" id="cd00063">
    <property type="entry name" value="FN3"/>
    <property type="match status" value="1"/>
</dbReference>
<evidence type="ECO:0000259" key="6">
    <source>
        <dbReference type="PROSITE" id="PS50222"/>
    </source>
</evidence>
<dbReference type="PANTHER" id="PTHR12069:SF0">
    <property type="entry name" value="DNA-DIRECTED RNA POLYMERASE III SUBUNIT RPC5"/>
    <property type="match status" value="1"/>
</dbReference>
<keyword evidence="9" id="KW-1185">Reference proteome</keyword>
<comment type="caution">
    <text evidence="8">The sequence shown here is derived from an EMBL/GenBank/DDBJ whole genome shotgun (WGS) entry which is preliminary data.</text>
</comment>
<evidence type="ECO:0000313" key="9">
    <source>
        <dbReference type="Proteomes" id="UP001445335"/>
    </source>
</evidence>
<dbReference type="InterPro" id="IPR003961">
    <property type="entry name" value="FN3_dom"/>
</dbReference>
<evidence type="ECO:0000259" key="5">
    <source>
        <dbReference type="PROSITE" id="PS50105"/>
    </source>
</evidence>
<dbReference type="CDD" id="cd16461">
    <property type="entry name" value="RING-H2_EL5-like"/>
    <property type="match status" value="1"/>
</dbReference>
<protein>
    <submittedName>
        <fullName evidence="8">Uncharacterized protein</fullName>
    </submittedName>
</protein>
<feature type="domain" description="EF-hand" evidence="6">
    <location>
        <begin position="1074"/>
        <end position="1109"/>
    </location>
</feature>
<dbReference type="InterPro" id="IPR013761">
    <property type="entry name" value="SAM/pointed_sf"/>
</dbReference>
<organism evidence="8 9">
    <name type="scientific">Elliptochloris bilobata</name>
    <dbReference type="NCBI Taxonomy" id="381761"/>
    <lineage>
        <taxon>Eukaryota</taxon>
        <taxon>Viridiplantae</taxon>
        <taxon>Chlorophyta</taxon>
        <taxon>core chlorophytes</taxon>
        <taxon>Trebouxiophyceae</taxon>
        <taxon>Trebouxiophyceae incertae sedis</taxon>
        <taxon>Elliptochloris clade</taxon>
        <taxon>Elliptochloris</taxon>
    </lineage>
</organism>
<dbReference type="InterPro" id="IPR013783">
    <property type="entry name" value="Ig-like_fold"/>
</dbReference>
<dbReference type="InterPro" id="IPR011992">
    <property type="entry name" value="EF-hand-dom_pair"/>
</dbReference>
<proteinExistence type="predicted"/>
<feature type="domain" description="Fibronectin type-III" evidence="7">
    <location>
        <begin position="1222"/>
        <end position="1321"/>
    </location>
</feature>
<dbReference type="Pfam" id="PF07647">
    <property type="entry name" value="SAM_2"/>
    <property type="match status" value="1"/>
</dbReference>
<keyword evidence="3" id="KW-0812">Transmembrane</keyword>
<keyword evidence="1" id="KW-0863">Zinc-finger</keyword>
<sequence>MPGTVTEEDRVALSYDVYFTQPPGQVFVEQYPLRPPWRPYTPDADYKGIQYKAKAKRLQKEVDLESGPGSRNYNTQAVDASKLRRLKLEGSRVETRADFALMTIKGDKVVLAPVDEVWALRPSLDHLDVARPQPRAAEPPKEEEKPALTALQVHVQRRETERQHEQRVNSYAFLAARELEEPWVSLQGRSPTSAESGVAWTLLWEEPPGGQAMDLPRSEWRTAILAGEAGAAVKPPAEAAAGPAAGAAAALPGSSAGFVHGASGAAVLSMEAQAALKRELQALLSAHSVVSMDNLREHLRRKDGDTHAGVGDASLGAATLAAASDAALSQGVLATGLVEGIRKVFVARTTGNAAADRLRAVVLELLKGIRMVFVARTTGNAAADRLRAVVLELLKGKESVKKADVTNAAAVADVPWSDAVYTRVIKDCASGSFLSVEAWDLGALGAGRSAVGSGGPAARLAGTAGLPPGDPLLGLARGVDPRASFVPPNSWSLAPSSAAFDRTGYQLARPYMQVVVPYNATTGAGAPPVAAGAGAAAVAGNATCPPGGCWTASLENVRAFMQHTLSYQVRATCASTQQCAAPVLANGTAAPLVCSGHGACANDTCACQPGSGDLGCQAVTPVLGQASPVSGLLAFGAWDYYQVVLPSSGQEVLVEMRRTRGDPVLFVKPVGAGVQAGALPAYQDFDAFADVASFRARLDDHHVLLTNQSAGTYYIGVYNNDNYMKEAAHYTLQARWTADAAAPLCPGDCGGPTAGTCQAPGSCACASDRGAWRGGRWCEGPLALLAFGAEQHGTLAPGHWMFYELLLPPDDSDWGQGLSIAFDSGGGGHAVLLLRAGAFPTLLDQDFTFSAQEYVQGPQVFGVRASDLSAGVYYIGVFNMDYFLHSPLAISLQVSGLSGRRWTVNPYLSVVLGIGASVLLCAALWLIRRYLRRVRPGAPVAPAAPWRRAASGLDPAVVQALPSYPYAPPVTPAPGDAEAGAAGGARVSGRGGEDACSVCLGEYEAGELLRRLPPCGHEFHLKCIDAWLGQHSTCPICRAPLLPGGEQDRAETAAIHALPPQSVELATTAAVESEWDEGLEEFFDKVDRNRDGQIEAQEAAQYIGDNEISQDEDLGQAIEQMRLNLDSADQGATISAEEMKRHLQSLLKGHRVAEWVKHAVGLPQYVQAFRDNSITVLDFPTLVNDGGATLEKDLGVASKLHQQQLTRAIKRVILGLGATPSAPRNFRCRPLGCRTVACAWDPPAEPGHPPFHKFKLERLGQAGAHGSAAWATANGELDDEDLQFVDTGLPESGTYQHRLVAWNGYGWSPDALSAPGSTAGLPCAPGQNDGAAASVLGRRGHAAAWMTGAAVATAAVAAAVLLRAGWRSQDVWAQKSGVAELQKGLLGPAAPPAERRAAAAEAEARRIAYGRSLSAGSNRAQRVADDARSRGALLQDALVSGVLQGDGEAARRALLRLRTNRSSASDPDIAGGAQDGGGPGQPELGLGLGWAPNARAGGDEDAAPLALHRRQRMCELRLPQQQEVAGGEIEVRDGAALPRPRSVGEALQEYHSDGDAADGDIPETPRGVDRTRCAHAGCHRRFHRLRYKDVKHALQRHYCAPVHLPGLLRRAAPRHAGAPGQDE</sequence>
<dbReference type="InterPro" id="IPR013083">
    <property type="entry name" value="Znf_RING/FYVE/PHD"/>
</dbReference>
<evidence type="ECO:0000259" key="4">
    <source>
        <dbReference type="PROSITE" id="PS50089"/>
    </source>
</evidence>
<reference evidence="8 9" key="1">
    <citation type="journal article" date="2024" name="Nat. Commun.">
        <title>Phylogenomics reveals the evolutionary origins of lichenization in chlorophyte algae.</title>
        <authorList>
            <person name="Puginier C."/>
            <person name="Libourel C."/>
            <person name="Otte J."/>
            <person name="Skaloud P."/>
            <person name="Haon M."/>
            <person name="Grisel S."/>
            <person name="Petersen M."/>
            <person name="Berrin J.G."/>
            <person name="Delaux P.M."/>
            <person name="Dal Grande F."/>
            <person name="Keller J."/>
        </authorList>
    </citation>
    <scope>NUCLEOTIDE SEQUENCE [LARGE SCALE GENOMIC DNA]</scope>
    <source>
        <strain evidence="8 9">SAG 245.80</strain>
    </source>
</reference>
<dbReference type="Gene3D" id="2.60.40.10">
    <property type="entry name" value="Immunoglobulins"/>
    <property type="match status" value="1"/>
</dbReference>
<dbReference type="GO" id="GO:0005666">
    <property type="term" value="C:RNA polymerase III complex"/>
    <property type="evidence" value="ECO:0007669"/>
    <property type="project" value="TreeGrafter"/>
</dbReference>
<feature type="domain" description="RING-type" evidence="4">
    <location>
        <begin position="996"/>
        <end position="1038"/>
    </location>
</feature>
<dbReference type="Pfam" id="PF04801">
    <property type="entry name" value="RPC5"/>
    <property type="match status" value="1"/>
</dbReference>
<keyword evidence="1" id="KW-0479">Metal-binding</keyword>
<dbReference type="PROSITE" id="PS50853">
    <property type="entry name" value="FN3"/>
    <property type="match status" value="1"/>
</dbReference>
<dbReference type="Gene3D" id="1.10.238.10">
    <property type="entry name" value="EF-hand"/>
    <property type="match status" value="1"/>
</dbReference>
<dbReference type="InterPro" id="IPR001841">
    <property type="entry name" value="Znf_RING"/>
</dbReference>
<evidence type="ECO:0000256" key="3">
    <source>
        <dbReference type="SAM" id="Phobius"/>
    </source>
</evidence>
<dbReference type="PROSITE" id="PS50089">
    <property type="entry name" value="ZF_RING_2"/>
    <property type="match status" value="1"/>
</dbReference>
<dbReference type="InterPro" id="IPR006886">
    <property type="entry name" value="RNA_pol_III_Rpc5"/>
</dbReference>
<dbReference type="Gene3D" id="2.60.120.380">
    <property type="match status" value="1"/>
</dbReference>
<dbReference type="GO" id="GO:0005509">
    <property type="term" value="F:calcium ion binding"/>
    <property type="evidence" value="ECO:0007669"/>
    <property type="project" value="InterPro"/>
</dbReference>
<keyword evidence="3" id="KW-1133">Transmembrane helix</keyword>
<dbReference type="SMART" id="SM00060">
    <property type="entry name" value="FN3"/>
    <property type="match status" value="1"/>
</dbReference>
<evidence type="ECO:0000256" key="1">
    <source>
        <dbReference type="PROSITE-ProRule" id="PRU00175"/>
    </source>
</evidence>
<dbReference type="SUPFAM" id="SSF57850">
    <property type="entry name" value="RING/U-box"/>
    <property type="match status" value="1"/>
</dbReference>
<dbReference type="CDD" id="cd09487">
    <property type="entry name" value="SAM_superfamily"/>
    <property type="match status" value="1"/>
</dbReference>
<dbReference type="Gene3D" id="1.10.150.50">
    <property type="entry name" value="Transcription Factor, Ets-1"/>
    <property type="match status" value="1"/>
</dbReference>
<dbReference type="Gene3D" id="3.30.40.10">
    <property type="entry name" value="Zinc/RING finger domain, C3HC4 (zinc finger)"/>
    <property type="match status" value="1"/>
</dbReference>
<dbReference type="PROSITE" id="PS50222">
    <property type="entry name" value="EF_HAND_2"/>
    <property type="match status" value="1"/>
</dbReference>
<keyword evidence="3" id="KW-0472">Membrane</keyword>
<dbReference type="PROSITE" id="PS50105">
    <property type="entry name" value="SAM_DOMAIN"/>
    <property type="match status" value="1"/>
</dbReference>
<evidence type="ECO:0000259" key="7">
    <source>
        <dbReference type="PROSITE" id="PS50853"/>
    </source>
</evidence>
<dbReference type="Proteomes" id="UP001445335">
    <property type="component" value="Unassembled WGS sequence"/>
</dbReference>
<dbReference type="InterPro" id="IPR036116">
    <property type="entry name" value="FN3_sf"/>
</dbReference>
<name>A0AAW1RLG7_9CHLO</name>
<dbReference type="EMBL" id="JALJOU010000032">
    <property type="protein sequence ID" value="KAK9834335.1"/>
    <property type="molecule type" value="Genomic_DNA"/>
</dbReference>
<accession>A0AAW1RLG7</accession>
<dbReference type="Pfam" id="PF13639">
    <property type="entry name" value="zf-RING_2"/>
    <property type="match status" value="1"/>
</dbReference>
<dbReference type="PANTHER" id="PTHR12069">
    <property type="entry name" value="DNA-DIRECTED RNA POLYMERASES III 80 KDA POLYPEPTIDE RNA POLYMERASE III SUBUNIT 5"/>
    <property type="match status" value="1"/>
</dbReference>
<dbReference type="InterPro" id="IPR002048">
    <property type="entry name" value="EF_hand_dom"/>
</dbReference>
<dbReference type="InterPro" id="IPR001660">
    <property type="entry name" value="SAM"/>
</dbReference>
<keyword evidence="1" id="KW-0862">Zinc</keyword>
<gene>
    <name evidence="8" type="ORF">WJX81_008044</name>
</gene>
<feature type="region of interest" description="Disordered" evidence="2">
    <location>
        <begin position="1458"/>
        <end position="1497"/>
    </location>
</feature>
<feature type="transmembrane region" description="Helical" evidence="3">
    <location>
        <begin position="907"/>
        <end position="927"/>
    </location>
</feature>
<dbReference type="SUPFAM" id="SSF49265">
    <property type="entry name" value="Fibronectin type III"/>
    <property type="match status" value="1"/>
</dbReference>
<evidence type="ECO:0000256" key="2">
    <source>
        <dbReference type="SAM" id="MobiDB-lite"/>
    </source>
</evidence>
<evidence type="ECO:0000313" key="8">
    <source>
        <dbReference type="EMBL" id="KAK9834335.1"/>
    </source>
</evidence>
<feature type="domain" description="SAM" evidence="5">
    <location>
        <begin position="1147"/>
        <end position="1215"/>
    </location>
</feature>
<dbReference type="SUPFAM" id="SSF47473">
    <property type="entry name" value="EF-hand"/>
    <property type="match status" value="1"/>
</dbReference>
<dbReference type="GO" id="GO:0042797">
    <property type="term" value="P:tRNA transcription by RNA polymerase III"/>
    <property type="evidence" value="ECO:0007669"/>
    <property type="project" value="TreeGrafter"/>
</dbReference>